<dbReference type="FunFam" id="1.10.30.10:FF:000041">
    <property type="entry name" value="HMG box family protein"/>
    <property type="match status" value="1"/>
</dbReference>
<evidence type="ECO:0000256" key="4">
    <source>
        <dbReference type="PROSITE-ProRule" id="PRU00267"/>
    </source>
</evidence>
<dbReference type="InterPro" id="IPR050140">
    <property type="entry name" value="SRY-related_HMG-box_TF-like"/>
</dbReference>
<dbReference type="PANTHER" id="PTHR10270:SF161">
    <property type="entry name" value="SEX-DETERMINING REGION Y PROTEIN"/>
    <property type="match status" value="1"/>
</dbReference>
<dbReference type="InterPro" id="IPR036910">
    <property type="entry name" value="HMG_box_dom_sf"/>
</dbReference>
<dbReference type="Gene3D" id="1.10.30.10">
    <property type="entry name" value="High mobility group box domain"/>
    <property type="match status" value="1"/>
</dbReference>
<dbReference type="GO" id="GO:0000122">
    <property type="term" value="P:negative regulation of transcription by RNA polymerase II"/>
    <property type="evidence" value="ECO:0007669"/>
    <property type="project" value="TreeGrafter"/>
</dbReference>
<dbReference type="InterPro" id="IPR009071">
    <property type="entry name" value="HMG_box_dom"/>
</dbReference>
<keyword evidence="4" id="KW-0539">Nucleus</keyword>
<accession>A0A2J6S6M4</accession>
<dbReference type="GO" id="GO:0005634">
    <property type="term" value="C:nucleus"/>
    <property type="evidence" value="ECO:0007669"/>
    <property type="project" value="UniProtKB-UniRule"/>
</dbReference>
<protein>
    <recommendedName>
        <fullName evidence="5">HMG box domain-containing protein</fullName>
    </recommendedName>
</protein>
<dbReference type="GO" id="GO:0030154">
    <property type="term" value="P:cell differentiation"/>
    <property type="evidence" value="ECO:0007669"/>
    <property type="project" value="TreeGrafter"/>
</dbReference>
<dbReference type="OrthoDB" id="6247875at2759"/>
<dbReference type="Pfam" id="PF00505">
    <property type="entry name" value="HMG_box"/>
    <property type="match status" value="1"/>
</dbReference>
<evidence type="ECO:0000313" key="7">
    <source>
        <dbReference type="Proteomes" id="UP000235786"/>
    </source>
</evidence>
<keyword evidence="7" id="KW-1185">Reference proteome</keyword>
<dbReference type="GO" id="GO:0001228">
    <property type="term" value="F:DNA-binding transcription activator activity, RNA polymerase II-specific"/>
    <property type="evidence" value="ECO:0007669"/>
    <property type="project" value="TreeGrafter"/>
</dbReference>
<dbReference type="CDD" id="cd01389">
    <property type="entry name" value="HMG-box_ROX1-like"/>
    <property type="match status" value="1"/>
</dbReference>
<gene>
    <name evidence="6" type="ORF">L207DRAFT_613016</name>
</gene>
<evidence type="ECO:0000256" key="1">
    <source>
        <dbReference type="ARBA" id="ARBA00023015"/>
    </source>
</evidence>
<evidence type="ECO:0000256" key="2">
    <source>
        <dbReference type="ARBA" id="ARBA00023125"/>
    </source>
</evidence>
<keyword evidence="1" id="KW-0805">Transcription regulation</keyword>
<evidence type="ECO:0000259" key="5">
    <source>
        <dbReference type="PROSITE" id="PS50118"/>
    </source>
</evidence>
<dbReference type="GO" id="GO:0000978">
    <property type="term" value="F:RNA polymerase II cis-regulatory region sequence-specific DNA binding"/>
    <property type="evidence" value="ECO:0007669"/>
    <property type="project" value="TreeGrafter"/>
</dbReference>
<dbReference type="AlphaFoldDB" id="A0A2J6S6M4"/>
<feature type="domain" description="HMG box" evidence="5">
    <location>
        <begin position="185"/>
        <end position="253"/>
    </location>
</feature>
<evidence type="ECO:0000313" key="6">
    <source>
        <dbReference type="EMBL" id="PMD46419.1"/>
    </source>
</evidence>
<name>A0A2J6S6M4_HYAVF</name>
<dbReference type="PROSITE" id="PS50118">
    <property type="entry name" value="HMG_BOX_2"/>
    <property type="match status" value="1"/>
</dbReference>
<dbReference type="PANTHER" id="PTHR10270">
    <property type="entry name" value="SOX TRANSCRIPTION FACTOR"/>
    <property type="match status" value="1"/>
</dbReference>
<dbReference type="Proteomes" id="UP000235786">
    <property type="component" value="Unassembled WGS sequence"/>
</dbReference>
<evidence type="ECO:0000256" key="3">
    <source>
        <dbReference type="ARBA" id="ARBA00023163"/>
    </source>
</evidence>
<sequence>MSANQGDFAGQQVNNVNMPNQQVYGQWAQLSVQLSQYNLIIAIDAATFASWNHVDQQFIFQSYMMATGGTIPTFIRDDNPPRVFLGPLALFQRQQGFQVPFAGQFQQPIGPQYIGGQVLADGAQLHAIAGGVQGHAVAGGAQLHAVAGGAQGQVVAGGVQPQAVVASAANSVPRSSRVKANAGQPPRPRNAWILFRQHHHNATRAAHPELTNNQISSCIATMWHNEPQGVKDIWHRMAAEEKAEHQRKYPNYVYKPRKSSDKKRRSTTKKTTVPTLHLTPANPEALVAHGYPPTATVTITGNSAHVYNPTVIEANNSIITNDGVVGDLDLAAEAKIFYERMMAGAAEMISAAENGAYAQLFEFEGADNDGQQPEEGATPDSDDEEFFKQFFNLN</sequence>
<dbReference type="SMART" id="SM00398">
    <property type="entry name" value="HMG"/>
    <property type="match status" value="1"/>
</dbReference>
<organism evidence="6 7">
    <name type="scientific">Hyaloscypha variabilis (strain UAMH 11265 / GT02V1 / F)</name>
    <name type="common">Meliniomyces variabilis</name>
    <dbReference type="NCBI Taxonomy" id="1149755"/>
    <lineage>
        <taxon>Eukaryota</taxon>
        <taxon>Fungi</taxon>
        <taxon>Dikarya</taxon>
        <taxon>Ascomycota</taxon>
        <taxon>Pezizomycotina</taxon>
        <taxon>Leotiomycetes</taxon>
        <taxon>Helotiales</taxon>
        <taxon>Hyaloscyphaceae</taxon>
        <taxon>Hyaloscypha</taxon>
        <taxon>Hyaloscypha variabilis</taxon>
    </lineage>
</organism>
<keyword evidence="3" id="KW-0804">Transcription</keyword>
<dbReference type="SUPFAM" id="SSF47095">
    <property type="entry name" value="HMG-box"/>
    <property type="match status" value="1"/>
</dbReference>
<keyword evidence="2 4" id="KW-0238">DNA-binding</keyword>
<proteinExistence type="predicted"/>
<dbReference type="STRING" id="1149755.A0A2J6S6M4"/>
<dbReference type="EMBL" id="KZ613939">
    <property type="protein sequence ID" value="PMD46419.1"/>
    <property type="molecule type" value="Genomic_DNA"/>
</dbReference>
<reference evidence="6 7" key="1">
    <citation type="submission" date="2016-04" db="EMBL/GenBank/DDBJ databases">
        <title>A degradative enzymes factory behind the ericoid mycorrhizal symbiosis.</title>
        <authorList>
            <consortium name="DOE Joint Genome Institute"/>
            <person name="Martino E."/>
            <person name="Morin E."/>
            <person name="Grelet G."/>
            <person name="Kuo A."/>
            <person name="Kohler A."/>
            <person name="Daghino S."/>
            <person name="Barry K."/>
            <person name="Choi C."/>
            <person name="Cichocki N."/>
            <person name="Clum A."/>
            <person name="Copeland A."/>
            <person name="Hainaut M."/>
            <person name="Haridas S."/>
            <person name="Labutti K."/>
            <person name="Lindquist E."/>
            <person name="Lipzen A."/>
            <person name="Khouja H.-R."/>
            <person name="Murat C."/>
            <person name="Ohm R."/>
            <person name="Olson A."/>
            <person name="Spatafora J."/>
            <person name="Veneault-Fourrey C."/>
            <person name="Henrissat B."/>
            <person name="Grigoriev I."/>
            <person name="Martin F."/>
            <person name="Perotto S."/>
        </authorList>
    </citation>
    <scope>NUCLEOTIDE SEQUENCE [LARGE SCALE GENOMIC DNA]</scope>
    <source>
        <strain evidence="6 7">F</strain>
    </source>
</reference>
<feature type="DNA-binding region" description="HMG box" evidence="4">
    <location>
        <begin position="185"/>
        <end position="253"/>
    </location>
</feature>